<proteinExistence type="predicted"/>
<dbReference type="AlphaFoldDB" id="A0A151A9M4"/>
<name>A0A151A9M4_9EURY</name>
<comment type="caution">
    <text evidence="1">The sequence shown here is derived from an EMBL/GenBank/DDBJ whole genome shotgun (WGS) entry which is preliminary data.</text>
</comment>
<accession>A0A151A9M4</accession>
<dbReference type="Proteomes" id="UP000075321">
    <property type="component" value="Unassembled WGS sequence"/>
</dbReference>
<protein>
    <submittedName>
        <fullName evidence="1">Uncharacterized protein</fullName>
    </submittedName>
</protein>
<evidence type="ECO:0000313" key="2">
    <source>
        <dbReference type="Proteomes" id="UP000075321"/>
    </source>
</evidence>
<gene>
    <name evidence="1" type="ORF">HAPAU_33890</name>
</gene>
<keyword evidence="2" id="KW-1185">Reference proteome</keyword>
<evidence type="ECO:0000313" key="1">
    <source>
        <dbReference type="EMBL" id="KYH24406.1"/>
    </source>
</evidence>
<sequence length="30" mass="3404">MLSEDIAQFTIKSIQVLSEDETVDNDLVLH</sequence>
<dbReference type="EMBL" id="LTAZ01000013">
    <property type="protein sequence ID" value="KYH24406.1"/>
    <property type="molecule type" value="Genomic_DNA"/>
</dbReference>
<reference evidence="1 2" key="1">
    <citation type="submission" date="2016-02" db="EMBL/GenBank/DDBJ databases">
        <title>Genome sequence of Halalkalicoccus paucihalophilus DSM 24557.</title>
        <authorList>
            <person name="Poehlein A."/>
            <person name="Daniel R."/>
        </authorList>
    </citation>
    <scope>NUCLEOTIDE SEQUENCE [LARGE SCALE GENOMIC DNA]</scope>
    <source>
        <strain evidence="1 2">DSM 24557</strain>
    </source>
</reference>
<dbReference type="PATRIC" id="fig|1008153.3.peg.3566"/>
<organism evidence="1 2">
    <name type="scientific">Halalkalicoccus paucihalophilus</name>
    <dbReference type="NCBI Taxonomy" id="1008153"/>
    <lineage>
        <taxon>Archaea</taxon>
        <taxon>Methanobacteriati</taxon>
        <taxon>Methanobacteriota</taxon>
        <taxon>Stenosarchaea group</taxon>
        <taxon>Halobacteria</taxon>
        <taxon>Halobacteriales</taxon>
        <taxon>Halococcaceae</taxon>
        <taxon>Halalkalicoccus</taxon>
    </lineage>
</organism>